<comment type="similarity">
    <text evidence="1">Belongs to the ATP-dependent AMP-binding enzyme family.</text>
</comment>
<sequence length="532" mass="58055">MRLLGGPRPLDPGPLFETLAERGSPTVVRLSRPLDLAPEAGCTWTIPQLAELVREMSAVLTAAKVRPGDRVAIHKRNHWDYALLTSAAARIGAVPALLSHRLAPEALAVLLARLNPVLLVSDRYTLALGGAAHGVRTLCLDGPATGAIALDALRGGPVPAVHRRPDDEPLVINHTSGTTGLPKLVIHSTTSLVRRLSGIEAHRWPVVSVRREDTAASAIAFAHGRAVSWSISALWARPRTVLLVADAEPSLAAPLLRAHRPTVLEALPATYMRWQPLAAEPDTPFADLRLCISTFDAVHPPTVRDFLAASRRRRPIWVQGLGQTETGPLTFRVLTRRSVAEREQRHPTTRDLGRPVPGWVGLRVVDPETMRPVRRGEPGVVLARTPGLCSGYEGEQERWQAKLTGRWFNTGDLGVRTRTGSLRLLDREVDMIPGLSCVELEDVLHDRLPELAEAVVLAAGEGRPPLPVLVTRGGELDLRRWRHAVRDLPPLAEPLLLGWDTLPRTGTGKVCRHQLRSRYLAGVAAHGTGRWT</sequence>
<evidence type="ECO:0000256" key="2">
    <source>
        <dbReference type="ARBA" id="ARBA00022598"/>
    </source>
</evidence>
<reference evidence="4 5" key="1">
    <citation type="submission" date="2020-08" db="EMBL/GenBank/DDBJ databases">
        <title>Sequencing the genomes of 1000 actinobacteria strains.</title>
        <authorList>
            <person name="Klenk H.-P."/>
        </authorList>
    </citation>
    <scope>NUCLEOTIDE SEQUENCE [LARGE SCALE GENOMIC DNA]</scope>
    <source>
        <strain evidence="4 5">DSM 41654</strain>
    </source>
</reference>
<dbReference type="InterPro" id="IPR042099">
    <property type="entry name" value="ANL_N_sf"/>
</dbReference>
<dbReference type="AlphaFoldDB" id="A0A7W7R3B7"/>
<dbReference type="RefSeq" id="WP_184936605.1">
    <property type="nucleotide sequence ID" value="NZ_JACHJV010000001.1"/>
</dbReference>
<dbReference type="InterPro" id="IPR000873">
    <property type="entry name" value="AMP-dep_synth/lig_dom"/>
</dbReference>
<dbReference type="GO" id="GO:0031956">
    <property type="term" value="F:medium-chain fatty acid-CoA ligase activity"/>
    <property type="evidence" value="ECO:0007669"/>
    <property type="project" value="TreeGrafter"/>
</dbReference>
<evidence type="ECO:0000313" key="4">
    <source>
        <dbReference type="EMBL" id="MBB4924693.1"/>
    </source>
</evidence>
<keyword evidence="5" id="KW-1185">Reference proteome</keyword>
<evidence type="ECO:0000256" key="1">
    <source>
        <dbReference type="ARBA" id="ARBA00006432"/>
    </source>
</evidence>
<evidence type="ECO:0000313" key="5">
    <source>
        <dbReference type="Proteomes" id="UP000540506"/>
    </source>
</evidence>
<dbReference type="Proteomes" id="UP000540506">
    <property type="component" value="Unassembled WGS sequence"/>
</dbReference>
<evidence type="ECO:0000259" key="3">
    <source>
        <dbReference type="Pfam" id="PF00501"/>
    </source>
</evidence>
<dbReference type="EMBL" id="JACHJV010000001">
    <property type="protein sequence ID" value="MBB4924693.1"/>
    <property type="molecule type" value="Genomic_DNA"/>
</dbReference>
<dbReference type="Gene3D" id="3.40.50.12780">
    <property type="entry name" value="N-terminal domain of ligase-like"/>
    <property type="match status" value="1"/>
</dbReference>
<dbReference type="InterPro" id="IPR020845">
    <property type="entry name" value="AMP-binding_CS"/>
</dbReference>
<dbReference type="PANTHER" id="PTHR43201">
    <property type="entry name" value="ACYL-COA SYNTHETASE"/>
    <property type="match status" value="1"/>
</dbReference>
<comment type="caution">
    <text evidence="4">The sequence shown here is derived from an EMBL/GenBank/DDBJ whole genome shotgun (WGS) entry which is preliminary data.</text>
</comment>
<dbReference type="SUPFAM" id="SSF56801">
    <property type="entry name" value="Acetyl-CoA synthetase-like"/>
    <property type="match status" value="1"/>
</dbReference>
<dbReference type="PROSITE" id="PS00455">
    <property type="entry name" value="AMP_BINDING"/>
    <property type="match status" value="1"/>
</dbReference>
<name>A0A7W7R3B7_KITKI</name>
<protein>
    <submittedName>
        <fullName evidence="4">Acyl-coenzyme A synthetase/AMP-(Fatty) acid ligase</fullName>
    </submittedName>
</protein>
<feature type="domain" description="AMP-dependent synthetase/ligase" evidence="3">
    <location>
        <begin position="40"/>
        <end position="392"/>
    </location>
</feature>
<dbReference type="GO" id="GO:0006631">
    <property type="term" value="P:fatty acid metabolic process"/>
    <property type="evidence" value="ECO:0007669"/>
    <property type="project" value="TreeGrafter"/>
</dbReference>
<dbReference type="Pfam" id="PF00501">
    <property type="entry name" value="AMP-binding"/>
    <property type="match status" value="1"/>
</dbReference>
<proteinExistence type="inferred from homology"/>
<gene>
    <name evidence="4" type="ORF">FHR34_003686</name>
</gene>
<dbReference type="PANTHER" id="PTHR43201:SF5">
    <property type="entry name" value="MEDIUM-CHAIN ACYL-COA LIGASE ACSF2, MITOCHONDRIAL"/>
    <property type="match status" value="1"/>
</dbReference>
<accession>A0A7W7R3B7</accession>
<organism evidence="4 5">
    <name type="scientific">Kitasatospora kifunensis</name>
    <name type="common">Streptomyces kifunensis</name>
    <dbReference type="NCBI Taxonomy" id="58351"/>
    <lineage>
        <taxon>Bacteria</taxon>
        <taxon>Bacillati</taxon>
        <taxon>Actinomycetota</taxon>
        <taxon>Actinomycetes</taxon>
        <taxon>Kitasatosporales</taxon>
        <taxon>Streptomycetaceae</taxon>
        <taxon>Kitasatospora</taxon>
    </lineage>
</organism>
<keyword evidence="2 4" id="KW-0436">Ligase</keyword>